<evidence type="ECO:0000259" key="13">
    <source>
        <dbReference type="Pfam" id="PF00912"/>
    </source>
</evidence>
<sequence length="273" mass="30689">MPPRGNSGDGDGTVQGLSRVMPGPGPVDVASGPGQTAPRPRRLRRWLRWLIALPFLFVLASILQVASLRFIDPPFSAFMMIRQFEAWGSGDFGFRLAHDWRDLDEISPNLPVALVASEDQNFAEHFGFDLKAIEKARKNNERGRKVRGGSTISQQTAKNLFLWSGRSWIRKGIEAWYTLLLETMWPKHRIIEVYANIAEFGDGVYGAQAAARTFYRKDASRLAPAEAARMAAVLPNPKRYSIARPGPYVQRRAGAIQRQMRYIGGSEYLKQLE</sequence>
<evidence type="ECO:0000313" key="14">
    <source>
        <dbReference type="EMBL" id="KWS04294.1"/>
    </source>
</evidence>
<evidence type="ECO:0000256" key="9">
    <source>
        <dbReference type="ARBA" id="ARBA00023136"/>
    </source>
</evidence>
<feature type="domain" description="Glycosyl transferase family 51" evidence="13">
    <location>
        <begin position="97"/>
        <end position="260"/>
    </location>
</feature>
<evidence type="ECO:0000313" key="15">
    <source>
        <dbReference type="Proteomes" id="UP000023435"/>
    </source>
</evidence>
<evidence type="ECO:0000256" key="12">
    <source>
        <dbReference type="SAM" id="MobiDB-lite"/>
    </source>
</evidence>
<comment type="subcellular location">
    <subcellularLocation>
        <location evidence="11">Cell inner membrane</location>
        <topology evidence="11">Single-pass membrane protein</topology>
    </subcellularLocation>
</comment>
<dbReference type="GO" id="GO:0009252">
    <property type="term" value="P:peptidoglycan biosynthetic process"/>
    <property type="evidence" value="ECO:0007669"/>
    <property type="project" value="UniProtKB-UniRule"/>
</dbReference>
<dbReference type="EMBL" id="JAJA02000001">
    <property type="protein sequence ID" value="KWS04294.1"/>
    <property type="molecule type" value="Genomic_DNA"/>
</dbReference>
<dbReference type="GO" id="GO:0008360">
    <property type="term" value="P:regulation of cell shape"/>
    <property type="evidence" value="ECO:0007669"/>
    <property type="project" value="UniProtKB-KW"/>
</dbReference>
<organism evidence="14 15">
    <name type="scientific">Lysobacter capsici AZ78</name>
    <dbReference type="NCBI Taxonomy" id="1444315"/>
    <lineage>
        <taxon>Bacteria</taxon>
        <taxon>Pseudomonadati</taxon>
        <taxon>Pseudomonadota</taxon>
        <taxon>Gammaproteobacteria</taxon>
        <taxon>Lysobacterales</taxon>
        <taxon>Lysobacteraceae</taxon>
        <taxon>Lysobacter</taxon>
    </lineage>
</organism>
<evidence type="ECO:0000256" key="8">
    <source>
        <dbReference type="ARBA" id="ARBA00022989"/>
    </source>
</evidence>
<keyword evidence="1 11" id="KW-1003">Cell membrane</keyword>
<dbReference type="PANTHER" id="PTHR30400:SF0">
    <property type="entry name" value="BIOSYNTHETIC PEPTIDOGLYCAN TRANSGLYCOSYLASE"/>
    <property type="match status" value="1"/>
</dbReference>
<dbReference type="GO" id="GO:0005886">
    <property type="term" value="C:plasma membrane"/>
    <property type="evidence" value="ECO:0007669"/>
    <property type="project" value="UniProtKB-SubCell"/>
</dbReference>
<comment type="pathway">
    <text evidence="11">Cell wall biogenesis; peptidoglycan biosynthesis.</text>
</comment>
<keyword evidence="4 11" id="KW-0808">Transferase</keyword>
<comment type="similarity">
    <text evidence="11">Belongs to the glycosyltransferase 51 family.</text>
</comment>
<dbReference type="GO" id="GO:0071555">
    <property type="term" value="P:cell wall organization"/>
    <property type="evidence" value="ECO:0007669"/>
    <property type="project" value="UniProtKB-KW"/>
</dbReference>
<comment type="function">
    <text evidence="11">Peptidoglycan polymerase that catalyzes glycan chain elongation from lipid-linked precursors.</text>
</comment>
<keyword evidence="8 11" id="KW-1133">Transmembrane helix</keyword>
<dbReference type="InterPro" id="IPR023346">
    <property type="entry name" value="Lysozyme-like_dom_sf"/>
</dbReference>
<keyword evidence="9 11" id="KW-0472">Membrane</keyword>
<dbReference type="GO" id="GO:0016763">
    <property type="term" value="F:pentosyltransferase activity"/>
    <property type="evidence" value="ECO:0007669"/>
    <property type="project" value="InterPro"/>
</dbReference>
<dbReference type="AlphaFoldDB" id="A0A108U850"/>
<dbReference type="Proteomes" id="UP000023435">
    <property type="component" value="Unassembled WGS sequence"/>
</dbReference>
<comment type="catalytic activity">
    <reaction evidence="11">
        <text>[GlcNAc-(1-&gt;4)-Mur2Ac(oyl-L-Ala-gamma-D-Glu-L-Lys-D-Ala-D-Ala)](n)-di-trans,octa-cis-undecaprenyl diphosphate + beta-D-GlcNAc-(1-&gt;4)-Mur2Ac(oyl-L-Ala-gamma-D-Glu-L-Lys-D-Ala-D-Ala)-di-trans,octa-cis-undecaprenyl diphosphate = [GlcNAc-(1-&gt;4)-Mur2Ac(oyl-L-Ala-gamma-D-Glu-L-Lys-D-Ala-D-Ala)](n+1)-di-trans,octa-cis-undecaprenyl diphosphate + di-trans,octa-cis-undecaprenyl diphosphate + H(+)</text>
        <dbReference type="Rhea" id="RHEA:23708"/>
        <dbReference type="Rhea" id="RHEA-COMP:9602"/>
        <dbReference type="Rhea" id="RHEA-COMP:9603"/>
        <dbReference type="ChEBI" id="CHEBI:15378"/>
        <dbReference type="ChEBI" id="CHEBI:58405"/>
        <dbReference type="ChEBI" id="CHEBI:60033"/>
        <dbReference type="ChEBI" id="CHEBI:78435"/>
        <dbReference type="EC" id="2.4.99.28"/>
    </reaction>
</comment>
<name>A0A108U850_9GAMM</name>
<evidence type="ECO:0000256" key="4">
    <source>
        <dbReference type="ARBA" id="ARBA00022679"/>
    </source>
</evidence>
<dbReference type="SUPFAM" id="SSF53955">
    <property type="entry name" value="Lysozyme-like"/>
    <property type="match status" value="1"/>
</dbReference>
<dbReference type="InterPro" id="IPR011812">
    <property type="entry name" value="Pep_trsgly"/>
</dbReference>
<proteinExistence type="inferred from homology"/>
<dbReference type="HAMAP" id="MF_00766">
    <property type="entry name" value="PGT_MtgA"/>
    <property type="match status" value="1"/>
</dbReference>
<protein>
    <recommendedName>
        <fullName evidence="11">Biosynthetic peptidoglycan transglycosylase</fullName>
        <ecNumber evidence="11">2.4.99.28</ecNumber>
    </recommendedName>
    <alternativeName>
        <fullName evidence="11">Glycan polymerase</fullName>
    </alternativeName>
    <alternativeName>
        <fullName evidence="11">Peptidoglycan glycosyltransferase MtgA</fullName>
        <shortName evidence="11">PGT</shortName>
    </alternativeName>
</protein>
<dbReference type="PANTHER" id="PTHR30400">
    <property type="entry name" value="MONOFUNCTIONAL BIOSYNTHETIC PEPTIDOGLYCAN TRANSGLYCOSYLASE"/>
    <property type="match status" value="1"/>
</dbReference>
<evidence type="ECO:0000256" key="7">
    <source>
        <dbReference type="ARBA" id="ARBA00022984"/>
    </source>
</evidence>
<dbReference type="EC" id="2.4.99.28" evidence="11"/>
<dbReference type="UniPathway" id="UPA00219"/>
<dbReference type="Gene3D" id="1.10.3810.10">
    <property type="entry name" value="Biosynthetic peptidoglycan transglycosylase-like"/>
    <property type="match status" value="1"/>
</dbReference>
<evidence type="ECO:0000256" key="2">
    <source>
        <dbReference type="ARBA" id="ARBA00022519"/>
    </source>
</evidence>
<dbReference type="GO" id="GO:0009274">
    <property type="term" value="C:peptidoglycan-based cell wall"/>
    <property type="evidence" value="ECO:0007669"/>
    <property type="project" value="InterPro"/>
</dbReference>
<evidence type="ECO:0000256" key="1">
    <source>
        <dbReference type="ARBA" id="ARBA00022475"/>
    </source>
</evidence>
<feature type="transmembrane region" description="Helical" evidence="11">
    <location>
        <begin position="49"/>
        <end position="71"/>
    </location>
</feature>
<accession>A0A108U850</accession>
<keyword evidence="6 11" id="KW-0133">Cell shape</keyword>
<keyword evidence="5 11" id="KW-0812">Transmembrane</keyword>
<keyword evidence="10 11" id="KW-0961">Cell wall biogenesis/degradation</keyword>
<evidence type="ECO:0000256" key="6">
    <source>
        <dbReference type="ARBA" id="ARBA00022960"/>
    </source>
</evidence>
<dbReference type="NCBIfam" id="TIGR02070">
    <property type="entry name" value="mono_pep_trsgly"/>
    <property type="match status" value="1"/>
</dbReference>
<gene>
    <name evidence="11" type="primary">mtgA</name>
    <name evidence="14" type="ORF">AZ78_1843</name>
</gene>
<evidence type="ECO:0000256" key="5">
    <source>
        <dbReference type="ARBA" id="ARBA00022692"/>
    </source>
</evidence>
<dbReference type="InterPro" id="IPR036950">
    <property type="entry name" value="PBP_transglycosylase"/>
</dbReference>
<dbReference type="GO" id="GO:0008955">
    <property type="term" value="F:peptidoglycan glycosyltransferase activity"/>
    <property type="evidence" value="ECO:0007669"/>
    <property type="project" value="UniProtKB-UniRule"/>
</dbReference>
<keyword evidence="7 11" id="KW-0573">Peptidoglycan synthesis</keyword>
<keyword evidence="3 11" id="KW-0328">Glycosyltransferase</keyword>
<comment type="caution">
    <text evidence="14">The sequence shown here is derived from an EMBL/GenBank/DDBJ whole genome shotgun (WGS) entry which is preliminary data.</text>
</comment>
<evidence type="ECO:0000256" key="11">
    <source>
        <dbReference type="HAMAP-Rule" id="MF_00766"/>
    </source>
</evidence>
<evidence type="ECO:0000256" key="3">
    <source>
        <dbReference type="ARBA" id="ARBA00022676"/>
    </source>
</evidence>
<feature type="region of interest" description="Disordered" evidence="12">
    <location>
        <begin position="1"/>
        <end position="39"/>
    </location>
</feature>
<keyword evidence="2 11" id="KW-0997">Cell inner membrane</keyword>
<dbReference type="Pfam" id="PF00912">
    <property type="entry name" value="Transgly"/>
    <property type="match status" value="1"/>
</dbReference>
<reference evidence="14 15" key="1">
    <citation type="journal article" date="2014" name="Genome Announc.">
        <title>Draft Genome Sequence of Lysobacter capsici AZ78, a Bacterium Antagonistic to Plant-Pathogenic Oomycetes.</title>
        <authorList>
            <person name="Puopolo G."/>
            <person name="Sonego P."/>
            <person name="Engelen K."/>
            <person name="Pertot I."/>
        </authorList>
    </citation>
    <scope>NUCLEOTIDE SEQUENCE [LARGE SCALE GENOMIC DNA]</scope>
    <source>
        <strain evidence="14 15">AZ78</strain>
    </source>
</reference>
<dbReference type="InterPro" id="IPR001264">
    <property type="entry name" value="Glyco_trans_51"/>
</dbReference>
<evidence type="ECO:0000256" key="10">
    <source>
        <dbReference type="ARBA" id="ARBA00023316"/>
    </source>
</evidence>
<keyword evidence="15" id="KW-1185">Reference proteome</keyword>